<organism evidence="2 3">
    <name type="scientific">Ditylenchus dipsaci</name>
    <dbReference type="NCBI Taxonomy" id="166011"/>
    <lineage>
        <taxon>Eukaryota</taxon>
        <taxon>Metazoa</taxon>
        <taxon>Ecdysozoa</taxon>
        <taxon>Nematoda</taxon>
        <taxon>Chromadorea</taxon>
        <taxon>Rhabditida</taxon>
        <taxon>Tylenchina</taxon>
        <taxon>Tylenchomorpha</taxon>
        <taxon>Sphaerularioidea</taxon>
        <taxon>Anguinidae</taxon>
        <taxon>Anguininae</taxon>
        <taxon>Ditylenchus</taxon>
    </lineage>
</organism>
<protein>
    <submittedName>
        <fullName evidence="3">ShKT domain-containing protein</fullName>
    </submittedName>
</protein>
<reference evidence="3" key="1">
    <citation type="submission" date="2022-11" db="UniProtKB">
        <authorList>
            <consortium name="WormBaseParasite"/>
        </authorList>
    </citation>
    <scope>IDENTIFICATION</scope>
</reference>
<evidence type="ECO:0000313" key="3">
    <source>
        <dbReference type="WBParaSite" id="jg16866"/>
    </source>
</evidence>
<name>A0A915D7H9_9BILA</name>
<feature type="region of interest" description="Disordered" evidence="1">
    <location>
        <begin position="35"/>
        <end position="63"/>
    </location>
</feature>
<dbReference type="AlphaFoldDB" id="A0A915D7H9"/>
<evidence type="ECO:0000313" key="2">
    <source>
        <dbReference type="Proteomes" id="UP000887574"/>
    </source>
</evidence>
<dbReference type="Proteomes" id="UP000887574">
    <property type="component" value="Unplaced"/>
</dbReference>
<evidence type="ECO:0000256" key="1">
    <source>
        <dbReference type="SAM" id="MobiDB-lite"/>
    </source>
</evidence>
<keyword evidence="2" id="KW-1185">Reference proteome</keyword>
<sequence>MKEEQNKPTKMSKQPIRNIETRLYGAKQLEAAVDGSLQEKSHLEEDTEEVSPPSFKIDSAPANASAVAEEEANKVDKKHFGGSDPQEDGYFGKWAAWTVCREAGERRIRRRKCLDLRRCKGALMQVTIAQRFASARKELKPLPAGAPGKVDDIWSPWLGSCQHFASSQPCKNNEVIGFESRECIAKDPKMCKGPFFRYCTIAC</sequence>
<proteinExistence type="predicted"/>
<accession>A0A915D7H9</accession>
<dbReference type="WBParaSite" id="jg16866">
    <property type="protein sequence ID" value="jg16866"/>
    <property type="gene ID" value="jg16866"/>
</dbReference>